<dbReference type="GO" id="GO:0005730">
    <property type="term" value="C:nucleolus"/>
    <property type="evidence" value="ECO:0007669"/>
    <property type="project" value="UniProtKB-SubCell"/>
</dbReference>
<dbReference type="Proteomes" id="UP001152798">
    <property type="component" value="Chromosome 5"/>
</dbReference>
<dbReference type="InterPro" id="IPR027312">
    <property type="entry name" value="Sda1"/>
</dbReference>
<dbReference type="InterPro" id="IPR048292">
    <property type="entry name" value="SDA1_C"/>
</dbReference>
<reference evidence="11" key="1">
    <citation type="submission" date="2022-01" db="EMBL/GenBank/DDBJ databases">
        <authorList>
            <person name="King R."/>
        </authorList>
    </citation>
    <scope>NUCLEOTIDE SEQUENCE</scope>
</reference>
<sequence>MVKRNNNQLPQNLPQLQNLIKRDPDSYKDEFIQQERHYKSLLKVFELSPAEHNKSLDELVMFMAQVAHCYPDVLVNFAQELIDILQKHSTVLHPDMRMSFCKALILLRNKNLLAPTDLLSLFFQLLRAQDKNLRTFLESHIINDIKNINAKHKNMKLNNTLQNFMFNMLKDNNTKAVKMSLSIMMELYKKNVWHDAKTVNVIATACFSKITKVMVAALKFFLSSDEPEKESDSSDSDDEVTPKDVMMANRFNKKTRKREKQLKKVKQLAVKKKKKNKAPNYNFSALHLLHDPQGMAEKLFRQLEKTHERFEVKVLTLDVISRLIGLHQLIILNFYPFIQRYLQPHQRDVTKLLLFVAQASHEYVPPDTLEPVLRTLVNNFVTERNSSDAMAIGLNAIRELCSRCPLAMNEDLLRDLVQYKSYRDRSVAMAARSLIHLYRTSVPEMLHKKDRGRPTEATIELKAKKFGEIDSKDYVPGAEVLLEEEATNMTIEGSDENDSDSDWIDVSHSEDEGNSRNVKADKSVDEIEEEEEEELSDEEGSEDDEEGSEDDEEGSEDDEEGSEDGVEENEDDEEDNKNHKKNKPAPKKPRLNKAEKKSMEEQLAEKKELAKAVSSTKFLTDEDFKRIEAMQIAKEVSGLKRGVKRSATEMESPRGELLTLGDIENIYKKKKTSKEERILSVRRGQEGREAFGYKVGRVNPHASTTNREKKKTKNFMMVKHKARSKVKRSFKDKQIALRNYLIKQKKMK</sequence>
<keyword evidence="3 6" id="KW-0690">Ribosome biogenesis</keyword>
<dbReference type="SUPFAM" id="SSF48371">
    <property type="entry name" value="ARM repeat"/>
    <property type="match status" value="1"/>
</dbReference>
<evidence type="ECO:0000259" key="10">
    <source>
        <dbReference type="Pfam" id="PF21638"/>
    </source>
</evidence>
<organism evidence="11 12">
    <name type="scientific">Nezara viridula</name>
    <name type="common">Southern green stink bug</name>
    <name type="synonym">Cimex viridulus</name>
    <dbReference type="NCBI Taxonomy" id="85310"/>
    <lineage>
        <taxon>Eukaryota</taxon>
        <taxon>Metazoa</taxon>
        <taxon>Ecdysozoa</taxon>
        <taxon>Arthropoda</taxon>
        <taxon>Hexapoda</taxon>
        <taxon>Insecta</taxon>
        <taxon>Pterygota</taxon>
        <taxon>Neoptera</taxon>
        <taxon>Paraneoptera</taxon>
        <taxon>Hemiptera</taxon>
        <taxon>Heteroptera</taxon>
        <taxon>Panheteroptera</taxon>
        <taxon>Pentatomomorpha</taxon>
        <taxon>Pentatomoidea</taxon>
        <taxon>Pentatomidae</taxon>
        <taxon>Pentatominae</taxon>
        <taxon>Nezara</taxon>
    </lineage>
</organism>
<dbReference type="GO" id="GO:0042273">
    <property type="term" value="P:ribosomal large subunit biogenesis"/>
    <property type="evidence" value="ECO:0007669"/>
    <property type="project" value="UniProtKB-UniRule"/>
</dbReference>
<dbReference type="Pfam" id="PF21638">
    <property type="entry name" value="SDA1_C"/>
    <property type="match status" value="1"/>
</dbReference>
<feature type="domain" description="SDA1 C-terminal" evidence="10">
    <location>
        <begin position="703"/>
        <end position="747"/>
    </location>
</feature>
<keyword evidence="5 6" id="KW-0539">Nucleus</keyword>
<evidence type="ECO:0000256" key="7">
    <source>
        <dbReference type="SAM" id="MobiDB-lite"/>
    </source>
</evidence>
<dbReference type="Pfam" id="PF08158">
    <property type="entry name" value="SDA1_HEAT"/>
    <property type="match status" value="1"/>
</dbReference>
<dbReference type="InterPro" id="IPR012977">
    <property type="entry name" value="SDA1_N"/>
</dbReference>
<evidence type="ECO:0000259" key="8">
    <source>
        <dbReference type="Pfam" id="PF05285"/>
    </source>
</evidence>
<feature type="compositionally biased region" description="Basic and acidic residues" evidence="7">
    <location>
        <begin position="505"/>
        <end position="525"/>
    </location>
</feature>
<evidence type="ECO:0000313" key="11">
    <source>
        <dbReference type="EMBL" id="CAH1402406.1"/>
    </source>
</evidence>
<comment type="similarity">
    <text evidence="1 6">Belongs to the SDA1 family.</text>
</comment>
<feature type="domain" description="SDA1 N-terminal" evidence="9">
    <location>
        <begin position="62"/>
        <end position="423"/>
    </location>
</feature>
<dbReference type="EMBL" id="OV725081">
    <property type="protein sequence ID" value="CAH1402406.1"/>
    <property type="molecule type" value="Genomic_DNA"/>
</dbReference>
<feature type="region of interest" description="Disordered" evidence="7">
    <location>
        <begin position="490"/>
        <end position="617"/>
    </location>
</feature>
<evidence type="ECO:0000256" key="5">
    <source>
        <dbReference type="ARBA" id="ARBA00023242"/>
    </source>
</evidence>
<feature type="compositionally biased region" description="Basic residues" evidence="7">
    <location>
        <begin position="578"/>
        <end position="591"/>
    </location>
</feature>
<dbReference type="GO" id="GO:0000055">
    <property type="term" value="P:ribosomal large subunit export from nucleus"/>
    <property type="evidence" value="ECO:0007669"/>
    <property type="project" value="UniProtKB-UniRule"/>
</dbReference>
<name>A0A9P0HI10_NEZVI</name>
<feature type="domain" description="SDA1 middle" evidence="8">
    <location>
        <begin position="503"/>
        <end position="684"/>
    </location>
</feature>
<feature type="compositionally biased region" description="Basic and acidic residues" evidence="7">
    <location>
        <begin position="592"/>
        <end position="610"/>
    </location>
</feature>
<dbReference type="GO" id="GO:0015031">
    <property type="term" value="P:protein transport"/>
    <property type="evidence" value="ECO:0007669"/>
    <property type="project" value="UniProtKB-KW"/>
</dbReference>
<proteinExistence type="inferred from homology"/>
<evidence type="ECO:0000256" key="4">
    <source>
        <dbReference type="ARBA" id="ARBA00022927"/>
    </source>
</evidence>
<accession>A0A9P0HI10</accession>
<dbReference type="OrthoDB" id="2196187at2759"/>
<feature type="compositionally biased region" description="Acidic residues" evidence="7">
    <location>
        <begin position="526"/>
        <end position="575"/>
    </location>
</feature>
<keyword evidence="2 6" id="KW-0813">Transport</keyword>
<evidence type="ECO:0000256" key="3">
    <source>
        <dbReference type="ARBA" id="ARBA00022517"/>
    </source>
</evidence>
<dbReference type="PANTHER" id="PTHR12730">
    <property type="entry name" value="HSDA/SDA1-RELATED"/>
    <property type="match status" value="1"/>
</dbReference>
<evidence type="ECO:0000256" key="2">
    <source>
        <dbReference type="ARBA" id="ARBA00022448"/>
    </source>
</evidence>
<dbReference type="PANTHER" id="PTHR12730:SF0">
    <property type="entry name" value="PROTEIN SDA1 HOMOLOG"/>
    <property type="match status" value="1"/>
</dbReference>
<dbReference type="Pfam" id="PF05285">
    <property type="entry name" value="SDA1_dom"/>
    <property type="match status" value="1"/>
</dbReference>
<evidence type="ECO:0000256" key="6">
    <source>
        <dbReference type="RuleBase" id="RU365057"/>
    </source>
</evidence>
<evidence type="ECO:0000313" key="12">
    <source>
        <dbReference type="Proteomes" id="UP001152798"/>
    </source>
</evidence>
<evidence type="ECO:0000259" key="9">
    <source>
        <dbReference type="Pfam" id="PF08158"/>
    </source>
</evidence>
<keyword evidence="12" id="KW-1185">Reference proteome</keyword>
<protein>
    <recommendedName>
        <fullName evidence="6">Protein SDA1</fullName>
    </recommendedName>
</protein>
<evidence type="ECO:0000256" key="1">
    <source>
        <dbReference type="ARBA" id="ARBA00005783"/>
    </source>
</evidence>
<keyword evidence="4 6" id="KW-0653">Protein transport</keyword>
<comment type="subcellular location">
    <subcellularLocation>
        <location evidence="6">Nucleus</location>
        <location evidence="6">Nucleolus</location>
    </subcellularLocation>
</comment>
<dbReference type="InterPro" id="IPR016024">
    <property type="entry name" value="ARM-type_fold"/>
</dbReference>
<gene>
    <name evidence="11" type="ORF">NEZAVI_LOCUS11228</name>
</gene>
<dbReference type="InterPro" id="IPR007949">
    <property type="entry name" value="SDA1_MD"/>
</dbReference>
<comment type="function">
    <text evidence="6">Required for 60S pre-ribosomal subunits export to the cytoplasm.</text>
</comment>
<dbReference type="AlphaFoldDB" id="A0A9P0HI10"/>
<feature type="compositionally biased region" description="Acidic residues" evidence="7">
    <location>
        <begin position="493"/>
        <end position="503"/>
    </location>
</feature>